<proteinExistence type="predicted"/>
<dbReference type="SUPFAM" id="SSF56784">
    <property type="entry name" value="HAD-like"/>
    <property type="match status" value="1"/>
</dbReference>
<name>A0A1D9P3Y8_9FIRM</name>
<dbReference type="GO" id="GO:0016791">
    <property type="term" value="F:phosphatase activity"/>
    <property type="evidence" value="ECO:0007669"/>
    <property type="project" value="TreeGrafter"/>
</dbReference>
<evidence type="ECO:0000256" key="2">
    <source>
        <dbReference type="ARBA" id="ARBA00022723"/>
    </source>
</evidence>
<dbReference type="GO" id="GO:0044281">
    <property type="term" value="P:small molecule metabolic process"/>
    <property type="evidence" value="ECO:0007669"/>
    <property type="project" value="UniProtKB-ARBA"/>
</dbReference>
<dbReference type="GO" id="GO:0046872">
    <property type="term" value="F:metal ion binding"/>
    <property type="evidence" value="ECO:0007669"/>
    <property type="project" value="UniProtKB-KW"/>
</dbReference>
<dbReference type="KEGG" id="bhu:bhn_I2257"/>
<comment type="cofactor">
    <cofactor evidence="1">
        <name>Mg(2+)</name>
        <dbReference type="ChEBI" id="CHEBI:18420"/>
    </cofactor>
</comment>
<dbReference type="Gene3D" id="1.10.150.520">
    <property type="match status" value="1"/>
</dbReference>
<dbReference type="SFLD" id="SFLDG01129">
    <property type="entry name" value="C1.5:_HAD__Beta-PGM__Phosphata"/>
    <property type="match status" value="1"/>
</dbReference>
<accession>A0A1D9P3Y8</accession>
<dbReference type="InterPro" id="IPR006439">
    <property type="entry name" value="HAD-SF_hydro_IA"/>
</dbReference>
<sequence length="208" mass="23609">MDMDGIKWLFFDMGSTLLDETGVYEDIFHKIAVAANVSEDLVKEKATEFYKQNKKGDKEVVKIFGIESPKWNPGLERVYGDTEAALIKLKEKYKIGIIANQMYGSEGRLANFGIKKYLDVIVASAEEGVEKPDRRIFDIALERAGCKPCEAMMIGDRIDNDIVPAKKLGMKTVWIKQGFGRYWKLEGKEQVPDYEVDSLTELVEILKV</sequence>
<dbReference type="Pfam" id="PF00702">
    <property type="entry name" value="Hydrolase"/>
    <property type="match status" value="1"/>
</dbReference>
<evidence type="ECO:0000256" key="3">
    <source>
        <dbReference type="ARBA" id="ARBA00022801"/>
    </source>
</evidence>
<dbReference type="Gene3D" id="3.40.50.1000">
    <property type="entry name" value="HAD superfamily/HAD-like"/>
    <property type="match status" value="1"/>
</dbReference>
<keyword evidence="4" id="KW-0460">Magnesium</keyword>
<dbReference type="InterPro" id="IPR023214">
    <property type="entry name" value="HAD_sf"/>
</dbReference>
<evidence type="ECO:0000256" key="1">
    <source>
        <dbReference type="ARBA" id="ARBA00001946"/>
    </source>
</evidence>
<gene>
    <name evidence="5" type="ORF">bhn_I2257</name>
</gene>
<dbReference type="InterPro" id="IPR036412">
    <property type="entry name" value="HAD-like_sf"/>
</dbReference>
<dbReference type="PANTHER" id="PTHR46470:SF2">
    <property type="entry name" value="GLYCERALDEHYDE 3-PHOSPHATE PHOSPHATASE"/>
    <property type="match status" value="1"/>
</dbReference>
<dbReference type="InterPro" id="IPR051400">
    <property type="entry name" value="HAD-like_hydrolase"/>
</dbReference>
<dbReference type="Proteomes" id="UP000179284">
    <property type="component" value="Chromosome I"/>
</dbReference>
<evidence type="ECO:0000313" key="5">
    <source>
        <dbReference type="EMBL" id="AOZ97290.1"/>
    </source>
</evidence>
<organism evidence="5 6">
    <name type="scientific">Butyrivibrio hungatei</name>
    <dbReference type="NCBI Taxonomy" id="185008"/>
    <lineage>
        <taxon>Bacteria</taxon>
        <taxon>Bacillati</taxon>
        <taxon>Bacillota</taxon>
        <taxon>Clostridia</taxon>
        <taxon>Lachnospirales</taxon>
        <taxon>Lachnospiraceae</taxon>
        <taxon>Butyrivibrio</taxon>
    </lineage>
</organism>
<dbReference type="EMBL" id="CP017831">
    <property type="protein sequence ID" value="AOZ97290.1"/>
    <property type="molecule type" value="Genomic_DNA"/>
</dbReference>
<keyword evidence="3 5" id="KW-0378">Hydrolase</keyword>
<dbReference type="AlphaFoldDB" id="A0A1D9P3Y8"/>
<keyword evidence="2" id="KW-0479">Metal-binding</keyword>
<evidence type="ECO:0000313" key="6">
    <source>
        <dbReference type="Proteomes" id="UP000179284"/>
    </source>
</evidence>
<reference evidence="6" key="1">
    <citation type="submission" date="2016-10" db="EMBL/GenBank/DDBJ databases">
        <title>The complete genome sequence of the rumen bacterium Butyrivibrio hungatei MB2003.</title>
        <authorList>
            <person name="Palevich N."/>
            <person name="Kelly W.J."/>
            <person name="Leahy S.C."/>
            <person name="Altermann E."/>
            <person name="Rakonjac J."/>
            <person name="Attwood G.T."/>
        </authorList>
    </citation>
    <scope>NUCLEOTIDE SEQUENCE [LARGE SCALE GENOMIC DNA]</scope>
    <source>
        <strain evidence="6">MB2003</strain>
    </source>
</reference>
<evidence type="ECO:0000256" key="4">
    <source>
        <dbReference type="ARBA" id="ARBA00022842"/>
    </source>
</evidence>
<protein>
    <submittedName>
        <fullName evidence="5">HAD family hydrolase</fullName>
    </submittedName>
</protein>
<keyword evidence="6" id="KW-1185">Reference proteome</keyword>
<dbReference type="OrthoDB" id="9131041at2"/>
<dbReference type="SFLD" id="SFLDS00003">
    <property type="entry name" value="Haloacid_Dehalogenase"/>
    <property type="match status" value="1"/>
</dbReference>
<dbReference type="NCBIfam" id="TIGR01549">
    <property type="entry name" value="HAD-SF-IA-v1"/>
    <property type="match status" value="1"/>
</dbReference>
<dbReference type="PANTHER" id="PTHR46470">
    <property type="entry name" value="N-ACYLNEURAMINATE-9-PHOSPHATASE"/>
    <property type="match status" value="1"/>
</dbReference>